<evidence type="ECO:0000313" key="10">
    <source>
        <dbReference type="Proteomes" id="UP000504638"/>
    </source>
</evidence>
<dbReference type="OrthoDB" id="5296287at2759"/>
<sequence>MADTKTNDSQAVSEHTVDKLAGELRDLQENRTEENSSVEDRNGTGDVEKQIPVEGCETSESRDPNVIDWLGEGDPEHPQNWTWKRKGPIVVLVAFITFLTPLASSMFAPGIPDVMRAFGSQSSILGSFTVSIFILGYACGPLLIAPLSELYGRSPLYHCCNFGFVAFNVGCALSKNMGTLLALRFFAGVFGSCPLTIGAGTMADLIVQEKRGKFMAIWAMGPLLGPVIGPVAGGYLTQSIGWRWVFWVLAIAGGVSMVLSGIFLRESYPPVLLAQKVQKMRKETGNEQLRSALDDGRAPREVFMLSIIRPLRMLFLSPIVFIFSAYTAVIYGILYLLFTTISTTFENVYHFSQGSVGLAFLGIGVGSLIGLFFFGAASDLLLKRLAKGGVLKPEYRIPPLIPGAAFVPVGLFWYGWSIEKEIHWIMPIVGTGFVGVGMIAVMMTVSTYLVDAFTTHAASATAANTVFRSLGGAFLPLAGPPMFKALGLGWGSSLLGFVTLAMVPLTWFFFAYGERIRTSPRFQVKF</sequence>
<feature type="transmembrane region" description="Helical" evidence="7">
    <location>
        <begin position="244"/>
        <end position="264"/>
    </location>
</feature>
<comment type="subcellular location">
    <subcellularLocation>
        <location evidence="1">Membrane</location>
        <topology evidence="1">Multi-pass membrane protein</topology>
    </subcellularLocation>
</comment>
<feature type="transmembrane region" description="Helical" evidence="7">
    <location>
        <begin position="89"/>
        <end position="111"/>
    </location>
</feature>
<evidence type="ECO:0000256" key="6">
    <source>
        <dbReference type="SAM" id="MobiDB-lite"/>
    </source>
</evidence>
<dbReference type="Pfam" id="PF07690">
    <property type="entry name" value="MFS_1"/>
    <property type="match status" value="1"/>
</dbReference>
<dbReference type="SUPFAM" id="SSF103473">
    <property type="entry name" value="MFS general substrate transporter"/>
    <property type="match status" value="1"/>
</dbReference>
<feature type="transmembrane region" description="Helical" evidence="7">
    <location>
        <begin position="181"/>
        <end position="207"/>
    </location>
</feature>
<feature type="transmembrane region" description="Helical" evidence="7">
    <location>
        <begin position="214"/>
        <end position="232"/>
    </location>
</feature>
<feature type="compositionally biased region" description="Basic and acidic residues" evidence="6">
    <location>
        <begin position="15"/>
        <end position="51"/>
    </location>
</feature>
<feature type="region of interest" description="Disordered" evidence="6">
    <location>
        <begin position="1"/>
        <end position="64"/>
    </location>
</feature>
<feature type="transmembrane region" description="Helical" evidence="7">
    <location>
        <begin position="123"/>
        <end position="144"/>
    </location>
</feature>
<keyword evidence="10" id="KW-1185">Reference proteome</keyword>
<feature type="transmembrane region" description="Helical" evidence="7">
    <location>
        <begin position="490"/>
        <end position="512"/>
    </location>
</feature>
<dbReference type="Proteomes" id="UP000504638">
    <property type="component" value="Unplaced"/>
</dbReference>
<gene>
    <name evidence="9 11" type="ORF">P152DRAFT_468171</name>
</gene>
<dbReference type="EMBL" id="ML975170">
    <property type="protein sequence ID" value="KAF1809713.1"/>
    <property type="molecule type" value="Genomic_DNA"/>
</dbReference>
<organism evidence="9">
    <name type="scientific">Eremomyces bilateralis CBS 781.70</name>
    <dbReference type="NCBI Taxonomy" id="1392243"/>
    <lineage>
        <taxon>Eukaryota</taxon>
        <taxon>Fungi</taxon>
        <taxon>Dikarya</taxon>
        <taxon>Ascomycota</taxon>
        <taxon>Pezizomycotina</taxon>
        <taxon>Dothideomycetes</taxon>
        <taxon>Dothideomycetes incertae sedis</taxon>
        <taxon>Eremomycetales</taxon>
        <taxon>Eremomycetaceae</taxon>
        <taxon>Eremomyces</taxon>
    </lineage>
</organism>
<feature type="transmembrane region" description="Helical" evidence="7">
    <location>
        <begin position="358"/>
        <end position="377"/>
    </location>
</feature>
<reference evidence="11" key="3">
    <citation type="submission" date="2025-04" db="UniProtKB">
        <authorList>
            <consortium name="RefSeq"/>
        </authorList>
    </citation>
    <scope>IDENTIFICATION</scope>
    <source>
        <strain evidence="11">CBS 781.70</strain>
    </source>
</reference>
<dbReference type="InterPro" id="IPR020846">
    <property type="entry name" value="MFS_dom"/>
</dbReference>
<feature type="transmembrane region" description="Helical" evidence="7">
    <location>
        <begin position="314"/>
        <end position="338"/>
    </location>
</feature>
<dbReference type="PANTHER" id="PTHR23502">
    <property type="entry name" value="MAJOR FACILITATOR SUPERFAMILY"/>
    <property type="match status" value="1"/>
</dbReference>
<dbReference type="RefSeq" id="XP_033531344.1">
    <property type="nucleotide sequence ID" value="XM_033680810.1"/>
</dbReference>
<dbReference type="CDD" id="cd17323">
    <property type="entry name" value="MFS_Tpo1_MDR_like"/>
    <property type="match status" value="1"/>
</dbReference>
<evidence type="ECO:0000256" key="4">
    <source>
        <dbReference type="ARBA" id="ARBA00022989"/>
    </source>
</evidence>
<dbReference type="GeneID" id="54421380"/>
<feature type="transmembrane region" description="Helical" evidence="7">
    <location>
        <begin position="397"/>
        <end position="416"/>
    </location>
</feature>
<evidence type="ECO:0000256" key="5">
    <source>
        <dbReference type="ARBA" id="ARBA00023136"/>
    </source>
</evidence>
<evidence type="ECO:0000259" key="8">
    <source>
        <dbReference type="PROSITE" id="PS50850"/>
    </source>
</evidence>
<name>A0A6G1FVC2_9PEZI</name>
<dbReference type="PANTHER" id="PTHR23502:SF68">
    <property type="entry name" value="MULTIDRUG TRANSPORTER, PUTATIVE (AFU_ORTHOLOGUE AFUA_3G01120)-RELATED"/>
    <property type="match status" value="1"/>
</dbReference>
<feature type="transmembrane region" description="Helical" evidence="7">
    <location>
        <begin position="422"/>
        <end position="445"/>
    </location>
</feature>
<accession>A0A6G1FVC2</accession>
<dbReference type="InterPro" id="IPR036259">
    <property type="entry name" value="MFS_trans_sf"/>
</dbReference>
<dbReference type="PROSITE" id="PS50850">
    <property type="entry name" value="MFS"/>
    <property type="match status" value="1"/>
</dbReference>
<dbReference type="FunFam" id="1.20.1250.20:FF:000011">
    <property type="entry name" value="MFS multidrug transporter, putative"/>
    <property type="match status" value="1"/>
</dbReference>
<evidence type="ECO:0000256" key="1">
    <source>
        <dbReference type="ARBA" id="ARBA00004141"/>
    </source>
</evidence>
<proteinExistence type="inferred from homology"/>
<evidence type="ECO:0000256" key="2">
    <source>
        <dbReference type="ARBA" id="ARBA00008335"/>
    </source>
</evidence>
<reference evidence="11" key="2">
    <citation type="submission" date="2020-04" db="EMBL/GenBank/DDBJ databases">
        <authorList>
            <consortium name="NCBI Genome Project"/>
        </authorList>
    </citation>
    <scope>NUCLEOTIDE SEQUENCE</scope>
    <source>
        <strain evidence="11">CBS 781.70</strain>
    </source>
</reference>
<reference evidence="9 11" key="1">
    <citation type="submission" date="2020-01" db="EMBL/GenBank/DDBJ databases">
        <authorList>
            <consortium name="DOE Joint Genome Institute"/>
            <person name="Haridas S."/>
            <person name="Albert R."/>
            <person name="Binder M."/>
            <person name="Bloem J."/>
            <person name="Labutti K."/>
            <person name="Salamov A."/>
            <person name="Andreopoulos B."/>
            <person name="Baker S.E."/>
            <person name="Barry K."/>
            <person name="Bills G."/>
            <person name="Bluhm B.H."/>
            <person name="Cannon C."/>
            <person name="Castanera R."/>
            <person name="Culley D.E."/>
            <person name="Daum C."/>
            <person name="Ezra D."/>
            <person name="Gonzalez J.B."/>
            <person name="Henrissat B."/>
            <person name="Kuo A."/>
            <person name="Liang C."/>
            <person name="Lipzen A."/>
            <person name="Lutzoni F."/>
            <person name="Magnuson J."/>
            <person name="Mondo S."/>
            <person name="Nolan M."/>
            <person name="Ohm R."/>
            <person name="Pangilinan J."/>
            <person name="Park H.-J."/>
            <person name="Ramirez L."/>
            <person name="Alfaro M."/>
            <person name="Sun H."/>
            <person name="Tritt A."/>
            <person name="Yoshinaga Y."/>
            <person name="Zwiers L.-H."/>
            <person name="Turgeon B.G."/>
            <person name="Goodwin S.B."/>
            <person name="Spatafora J.W."/>
            <person name="Crous P.W."/>
            <person name="Grigoriev I.V."/>
        </authorList>
    </citation>
    <scope>NUCLEOTIDE SEQUENCE</scope>
    <source>
        <strain evidence="9 11">CBS 781.70</strain>
    </source>
</reference>
<evidence type="ECO:0000313" key="11">
    <source>
        <dbReference type="RefSeq" id="XP_033531344.1"/>
    </source>
</evidence>
<feature type="domain" description="Major facilitator superfamily (MFS) profile" evidence="8">
    <location>
        <begin position="89"/>
        <end position="516"/>
    </location>
</feature>
<keyword evidence="5 7" id="KW-0472">Membrane</keyword>
<dbReference type="AlphaFoldDB" id="A0A6G1FVC2"/>
<dbReference type="InterPro" id="IPR011701">
    <property type="entry name" value="MFS"/>
</dbReference>
<comment type="similarity">
    <text evidence="2">Belongs to the major facilitator superfamily.</text>
</comment>
<keyword evidence="4 7" id="KW-1133">Transmembrane helix</keyword>
<dbReference type="GO" id="GO:0022857">
    <property type="term" value="F:transmembrane transporter activity"/>
    <property type="evidence" value="ECO:0007669"/>
    <property type="project" value="InterPro"/>
</dbReference>
<evidence type="ECO:0000313" key="9">
    <source>
        <dbReference type="EMBL" id="KAF1809713.1"/>
    </source>
</evidence>
<protein>
    <submittedName>
        <fullName evidence="9 11">MFS multidrug transporter</fullName>
    </submittedName>
</protein>
<keyword evidence="3 7" id="KW-0812">Transmembrane</keyword>
<dbReference type="Gene3D" id="1.20.1250.20">
    <property type="entry name" value="MFS general substrate transporter like domains"/>
    <property type="match status" value="1"/>
</dbReference>
<dbReference type="GO" id="GO:0016020">
    <property type="term" value="C:membrane"/>
    <property type="evidence" value="ECO:0007669"/>
    <property type="project" value="UniProtKB-SubCell"/>
</dbReference>
<evidence type="ECO:0000256" key="7">
    <source>
        <dbReference type="SAM" id="Phobius"/>
    </source>
</evidence>
<evidence type="ECO:0000256" key="3">
    <source>
        <dbReference type="ARBA" id="ARBA00022692"/>
    </source>
</evidence>